<sequence>MAYKLISPLCILFLLFINLFSYSPSLSTTTISNSSTSPSTICNSTRYPSFCKSYLPPKELTTIQDYGLHFIRQSLSSAKDFLSLLKSYPISHSSYTKRTIHALKDCQLLADLNVDFLSKTLQTISSTNSPNSLQAEDLLTLLSATLTNQETCSDGLQLELASNLSVKNALLGPLSSGTKLNSISLALFKRGWIRETKRESFPNIQSALFPLRMSSQDQETYESVTGRRLIQTVLGIVPVNQRVVVNPDGSGDYTTINDAVAAAPDNTDIKDGYFVIDIVAWVYPEYVSIDKNKRYLMMIGKGINQTVITGDHNYDDGSTTFDSATFAVVFQKCNIYARLPLDGQYNVITAQGKTDENQNTGTSIHDCSIRPAEDLKSTETYLGRPWQEYSTTVYMQSFMDSLIQPSGWHSWNESNFYLDTLYYAEYDNTGPGSNTSNRVSWPGYHVINEDEANNFTVSNFIQGDDWLPVTEVPYSGGLE</sequence>
<proteinExistence type="inferred from homology"/>
<evidence type="ECO:0000313" key="10">
    <source>
        <dbReference type="EMBL" id="SPC82120.1"/>
    </source>
</evidence>
<evidence type="ECO:0000256" key="6">
    <source>
        <dbReference type="ARBA" id="ARBA00022801"/>
    </source>
</evidence>
<evidence type="ECO:0000256" key="7">
    <source>
        <dbReference type="ARBA" id="ARBA00023085"/>
    </source>
</evidence>
<dbReference type="PANTHER" id="PTHR31707">
    <property type="entry name" value="PECTINESTERASE"/>
    <property type="match status" value="1"/>
</dbReference>
<feature type="chain" id="PRO_5014640783" description="Pectinesterase inhibitor domain-containing protein" evidence="8">
    <location>
        <begin position="28"/>
        <end position="479"/>
    </location>
</feature>
<protein>
    <recommendedName>
        <fullName evidence="9">Pectinesterase inhibitor domain-containing protein</fullName>
    </recommendedName>
</protein>
<organism evidence="10">
    <name type="scientific">Fagus sylvatica</name>
    <name type="common">Beechnut</name>
    <dbReference type="NCBI Taxonomy" id="28930"/>
    <lineage>
        <taxon>Eukaryota</taxon>
        <taxon>Viridiplantae</taxon>
        <taxon>Streptophyta</taxon>
        <taxon>Embryophyta</taxon>
        <taxon>Tracheophyta</taxon>
        <taxon>Spermatophyta</taxon>
        <taxon>Magnoliopsida</taxon>
        <taxon>eudicotyledons</taxon>
        <taxon>Gunneridae</taxon>
        <taxon>Pentapetalae</taxon>
        <taxon>rosids</taxon>
        <taxon>fabids</taxon>
        <taxon>Fagales</taxon>
        <taxon>Fagaceae</taxon>
        <taxon>Fagus</taxon>
    </lineage>
</organism>
<dbReference type="Pfam" id="PF01095">
    <property type="entry name" value="Pectinesterase"/>
    <property type="match status" value="1"/>
</dbReference>
<comment type="pathway">
    <text evidence="2">Glycan metabolism; pectin degradation; 2-dehydro-3-deoxy-D-gluconate from pectin: step 1/5.</text>
</comment>
<evidence type="ECO:0000256" key="4">
    <source>
        <dbReference type="ARBA" id="ARBA00007786"/>
    </source>
</evidence>
<dbReference type="UniPathway" id="UPA00545">
    <property type="reaction ID" value="UER00823"/>
</dbReference>
<dbReference type="GO" id="GO:0030599">
    <property type="term" value="F:pectinesterase activity"/>
    <property type="evidence" value="ECO:0007669"/>
    <property type="project" value="InterPro"/>
</dbReference>
<dbReference type="GO" id="GO:0045490">
    <property type="term" value="P:pectin catabolic process"/>
    <property type="evidence" value="ECO:0007669"/>
    <property type="project" value="UniProtKB-UniPathway"/>
</dbReference>
<reference evidence="10" key="1">
    <citation type="submission" date="2018-02" db="EMBL/GenBank/DDBJ databases">
        <authorList>
            <person name="Cohen D.B."/>
            <person name="Kent A.D."/>
        </authorList>
    </citation>
    <scope>NUCLEOTIDE SEQUENCE</scope>
</reference>
<dbReference type="EMBL" id="OIVN01000557">
    <property type="protein sequence ID" value="SPC82120.1"/>
    <property type="molecule type" value="Genomic_DNA"/>
</dbReference>
<keyword evidence="5" id="KW-0964">Secreted</keyword>
<keyword evidence="7" id="KW-0063">Aspartyl esterase</keyword>
<accession>A0A2N9F525</accession>
<dbReference type="SMART" id="SM00856">
    <property type="entry name" value="PMEI"/>
    <property type="match status" value="1"/>
</dbReference>
<evidence type="ECO:0000256" key="2">
    <source>
        <dbReference type="ARBA" id="ARBA00005184"/>
    </source>
</evidence>
<dbReference type="NCBIfam" id="TIGR01614">
    <property type="entry name" value="PME_inhib"/>
    <property type="match status" value="1"/>
</dbReference>
<dbReference type="InterPro" id="IPR006501">
    <property type="entry name" value="Pectinesterase_inhib_dom"/>
</dbReference>
<comment type="similarity">
    <text evidence="4">In the C-terminal section; belongs to the pectinesterase family.</text>
</comment>
<dbReference type="GO" id="GO:0004857">
    <property type="term" value="F:enzyme inhibitor activity"/>
    <property type="evidence" value="ECO:0007669"/>
    <property type="project" value="InterPro"/>
</dbReference>
<comment type="subcellular location">
    <subcellularLocation>
        <location evidence="1">Secreted</location>
        <location evidence="1">Cell wall</location>
    </subcellularLocation>
</comment>
<evidence type="ECO:0000256" key="8">
    <source>
        <dbReference type="SAM" id="SignalP"/>
    </source>
</evidence>
<dbReference type="SUPFAM" id="SSF51126">
    <property type="entry name" value="Pectin lyase-like"/>
    <property type="match status" value="1"/>
</dbReference>
<gene>
    <name evidence="10" type="ORF">FSB_LOCUS10002</name>
</gene>
<keyword evidence="8" id="KW-0732">Signal</keyword>
<feature type="domain" description="Pectinesterase inhibitor" evidence="9">
    <location>
        <begin position="33"/>
        <end position="187"/>
    </location>
</feature>
<evidence type="ECO:0000256" key="3">
    <source>
        <dbReference type="ARBA" id="ARBA00006027"/>
    </source>
</evidence>
<keyword evidence="5" id="KW-0134">Cell wall</keyword>
<dbReference type="InterPro" id="IPR011050">
    <property type="entry name" value="Pectin_lyase_fold/virulence"/>
</dbReference>
<keyword evidence="6" id="KW-0378">Hydrolase</keyword>
<dbReference type="CDD" id="cd15798">
    <property type="entry name" value="PMEI-like_3"/>
    <property type="match status" value="1"/>
</dbReference>
<evidence type="ECO:0000259" key="9">
    <source>
        <dbReference type="SMART" id="SM00856"/>
    </source>
</evidence>
<evidence type="ECO:0000256" key="5">
    <source>
        <dbReference type="ARBA" id="ARBA00022512"/>
    </source>
</evidence>
<dbReference type="Gene3D" id="1.20.140.40">
    <property type="entry name" value="Invertase/pectin methylesterase inhibitor family protein"/>
    <property type="match status" value="1"/>
</dbReference>
<dbReference type="Gene3D" id="2.160.20.10">
    <property type="entry name" value="Single-stranded right-handed beta-helix, Pectin lyase-like"/>
    <property type="match status" value="2"/>
</dbReference>
<dbReference type="Pfam" id="PF04043">
    <property type="entry name" value="PMEI"/>
    <property type="match status" value="1"/>
</dbReference>
<dbReference type="InterPro" id="IPR012334">
    <property type="entry name" value="Pectin_lyas_fold"/>
</dbReference>
<dbReference type="InterPro" id="IPR000070">
    <property type="entry name" value="Pectinesterase_cat"/>
</dbReference>
<feature type="signal peptide" evidence="8">
    <location>
        <begin position="1"/>
        <end position="27"/>
    </location>
</feature>
<comment type="similarity">
    <text evidence="3">In the N-terminal section; belongs to the PMEI family.</text>
</comment>
<dbReference type="GO" id="GO:0042545">
    <property type="term" value="P:cell wall modification"/>
    <property type="evidence" value="ECO:0007669"/>
    <property type="project" value="InterPro"/>
</dbReference>
<dbReference type="SUPFAM" id="SSF101148">
    <property type="entry name" value="Plant invertase/pectin methylesterase inhibitor"/>
    <property type="match status" value="1"/>
</dbReference>
<evidence type="ECO:0000256" key="1">
    <source>
        <dbReference type="ARBA" id="ARBA00004191"/>
    </source>
</evidence>
<name>A0A2N9F525_FAGSY</name>
<dbReference type="AlphaFoldDB" id="A0A2N9F525"/>
<dbReference type="InterPro" id="IPR035513">
    <property type="entry name" value="Invertase/methylesterase_inhib"/>
</dbReference>